<gene>
    <name evidence="2" type="ORF">Q6294_31550</name>
</gene>
<comment type="similarity">
    <text evidence="1">Belongs to the heat shock protein 70 family.</text>
</comment>
<protein>
    <recommendedName>
        <fullName evidence="4">Phage tail protein</fullName>
    </recommendedName>
</protein>
<proteinExistence type="inferred from homology"/>
<accession>A0AAW8ARZ1</accession>
<name>A0AAW8ARZ1_KLEPN</name>
<comment type="caution">
    <text evidence="2">The sequence shown here is derived from an EMBL/GenBank/DDBJ whole genome shotgun (WGS) entry which is preliminary data.</text>
</comment>
<dbReference type="InterPro" id="IPR018181">
    <property type="entry name" value="Heat_shock_70_CS"/>
</dbReference>
<dbReference type="AlphaFoldDB" id="A0AAW8ARZ1"/>
<dbReference type="PROSITE" id="PS01036">
    <property type="entry name" value="HSP70_3"/>
    <property type="match status" value="1"/>
</dbReference>
<feature type="non-terminal residue" evidence="2">
    <location>
        <position position="1"/>
    </location>
</feature>
<organism evidence="2 3">
    <name type="scientific">Klebsiella pneumoniae</name>
    <dbReference type="NCBI Taxonomy" id="573"/>
    <lineage>
        <taxon>Bacteria</taxon>
        <taxon>Pseudomonadati</taxon>
        <taxon>Pseudomonadota</taxon>
        <taxon>Gammaproteobacteria</taxon>
        <taxon>Enterobacterales</taxon>
        <taxon>Enterobacteriaceae</taxon>
        <taxon>Klebsiella/Raoultella group</taxon>
        <taxon>Klebsiella</taxon>
        <taxon>Klebsiella pneumoniae complex</taxon>
    </lineage>
</organism>
<dbReference type="Proteomes" id="UP001244490">
    <property type="component" value="Unassembled WGS sequence"/>
</dbReference>
<sequence length="85" mass="8812">AFQEVENRNVMNDLASAISFAGGPSYIPGVVEGTDGGGSDVAYFFNSSIVTNVSSAHLGASETFNYAASLLPDRPPLLLSADVML</sequence>
<evidence type="ECO:0008006" key="4">
    <source>
        <dbReference type="Google" id="ProtNLM"/>
    </source>
</evidence>
<dbReference type="EMBL" id="JAUUIA010000810">
    <property type="protein sequence ID" value="MDP0971480.1"/>
    <property type="molecule type" value="Genomic_DNA"/>
</dbReference>
<evidence type="ECO:0000256" key="1">
    <source>
        <dbReference type="ARBA" id="ARBA00007381"/>
    </source>
</evidence>
<feature type="non-terminal residue" evidence="2">
    <location>
        <position position="85"/>
    </location>
</feature>
<evidence type="ECO:0000313" key="2">
    <source>
        <dbReference type="EMBL" id="MDP0971480.1"/>
    </source>
</evidence>
<dbReference type="RefSeq" id="WP_305202553.1">
    <property type="nucleotide sequence ID" value="NZ_JAUUIA010000810.1"/>
</dbReference>
<reference evidence="2" key="1">
    <citation type="submission" date="2023-07" db="EMBL/GenBank/DDBJ databases">
        <authorList>
            <person name="Peng Z."/>
        </authorList>
    </citation>
    <scope>NUCLEOTIDE SEQUENCE</scope>
    <source>
        <strain evidence="2">KP219</strain>
    </source>
</reference>
<evidence type="ECO:0000313" key="3">
    <source>
        <dbReference type="Proteomes" id="UP001244490"/>
    </source>
</evidence>